<dbReference type="OrthoDB" id="6248600at2759"/>
<name>A0A068YHY5_ECHMU</name>
<evidence type="ECO:0000256" key="1">
    <source>
        <dbReference type="SAM" id="Phobius"/>
    </source>
</evidence>
<reference evidence="2" key="2">
    <citation type="submission" date="2015-11" db="EMBL/GenBank/DDBJ databases">
        <authorList>
            <person name="Zhang Y."/>
            <person name="Guo Z."/>
        </authorList>
    </citation>
    <scope>NUCLEOTIDE SEQUENCE</scope>
</reference>
<organism evidence="2 3">
    <name type="scientific">Echinococcus multilocularis</name>
    <name type="common">Fox tapeworm</name>
    <dbReference type="NCBI Taxonomy" id="6211"/>
    <lineage>
        <taxon>Eukaryota</taxon>
        <taxon>Metazoa</taxon>
        <taxon>Spiralia</taxon>
        <taxon>Lophotrochozoa</taxon>
        <taxon>Platyhelminthes</taxon>
        <taxon>Cestoda</taxon>
        <taxon>Eucestoda</taxon>
        <taxon>Cyclophyllidea</taxon>
        <taxon>Taeniidae</taxon>
        <taxon>Echinococcus</taxon>
    </lineage>
</organism>
<keyword evidence="3" id="KW-1185">Reference proteome</keyword>
<keyword evidence="1" id="KW-1133">Transmembrane helix</keyword>
<feature type="transmembrane region" description="Helical" evidence="1">
    <location>
        <begin position="31"/>
        <end position="51"/>
    </location>
</feature>
<dbReference type="AlphaFoldDB" id="A0A068YHY5"/>
<keyword evidence="1" id="KW-0812">Transmembrane</keyword>
<keyword evidence="1" id="KW-0472">Membrane</keyword>
<gene>
    <name evidence="2" type="ORF">EmuJ_001063700</name>
</gene>
<protein>
    <submittedName>
        <fullName evidence="2">Expressed protein</fullName>
    </submittedName>
</protein>
<dbReference type="Proteomes" id="UP000017246">
    <property type="component" value="Unassembled WGS sequence"/>
</dbReference>
<proteinExistence type="predicted"/>
<reference evidence="2" key="1">
    <citation type="journal article" date="2013" name="Nature">
        <title>The genomes of four tapeworm species reveal adaptations to parasitism.</title>
        <authorList>
            <person name="Tsai I.J."/>
            <person name="Zarowiecki M."/>
            <person name="Holroyd N."/>
            <person name="Garciarrubio A."/>
            <person name="Sanchez-Flores A."/>
            <person name="Brooks K.L."/>
            <person name="Tracey A."/>
            <person name="Bobes R.J."/>
            <person name="Fragoso G."/>
            <person name="Sciutto E."/>
            <person name="Aslett M."/>
            <person name="Beasley H."/>
            <person name="Bennett H.M."/>
            <person name="Cai J."/>
            <person name="Camicia F."/>
            <person name="Clark R."/>
            <person name="Cucher M."/>
            <person name="De Silva N."/>
            <person name="Day T.A."/>
            <person name="Deplazes P."/>
            <person name="Estrada K."/>
            <person name="Fernandez C."/>
            <person name="Holland P.W."/>
            <person name="Hou J."/>
            <person name="Hu S."/>
            <person name="Huckvale T."/>
            <person name="Hung S.S."/>
            <person name="Kamenetzky L."/>
            <person name="Keane J.A."/>
            <person name="Kiss F."/>
            <person name="Koziol U."/>
            <person name="Lambert O."/>
            <person name="Liu K."/>
            <person name="Luo X."/>
            <person name="Luo Y."/>
            <person name="Macchiaroli N."/>
            <person name="Nichol S."/>
            <person name="Paps J."/>
            <person name="Parkinson J."/>
            <person name="Pouchkina-Stantcheva N."/>
            <person name="Riddiford N."/>
            <person name="Rosenzvit M."/>
            <person name="Salinas G."/>
            <person name="Wasmuth J.D."/>
            <person name="Zamanian M."/>
            <person name="Zheng Y."/>
            <person name="Cai X."/>
            <person name="Soberon X."/>
            <person name="Olson P.D."/>
            <person name="Laclette J.P."/>
            <person name="Brehm K."/>
            <person name="Berriman M."/>
            <person name="Garciarrubio A."/>
            <person name="Bobes R.J."/>
            <person name="Fragoso G."/>
            <person name="Sanchez-Flores A."/>
            <person name="Estrada K."/>
            <person name="Cevallos M.A."/>
            <person name="Morett E."/>
            <person name="Gonzalez V."/>
            <person name="Portillo T."/>
            <person name="Ochoa-Leyva A."/>
            <person name="Jose M.V."/>
            <person name="Sciutto E."/>
            <person name="Landa A."/>
            <person name="Jimenez L."/>
            <person name="Valdes V."/>
            <person name="Carrero J.C."/>
            <person name="Larralde C."/>
            <person name="Morales-Montor J."/>
            <person name="Limon-Lason J."/>
            <person name="Soberon X."/>
            <person name="Laclette J.P."/>
        </authorList>
    </citation>
    <scope>NUCLEOTIDE SEQUENCE [LARGE SCALE GENOMIC DNA]</scope>
</reference>
<evidence type="ECO:0000313" key="2">
    <source>
        <dbReference type="EMBL" id="CDS42912.1"/>
    </source>
</evidence>
<sequence length="116" mass="13626">MFRFRPIARQARRSYTLQFHKHEVISTKQKVFWTIVSFAVFPACAWSVGFMKRARAKRLRKEAEFGKPFYRPFPRDLKVLASSAVIPLNAAFPVGRRQNALLRRHEAVLGLWRPQI</sequence>
<evidence type="ECO:0000313" key="3">
    <source>
        <dbReference type="Proteomes" id="UP000017246"/>
    </source>
</evidence>
<accession>A0A068YHY5</accession>
<dbReference type="EMBL" id="LN902842">
    <property type="protein sequence ID" value="CDS42912.1"/>
    <property type="molecule type" value="Genomic_DNA"/>
</dbReference>